<keyword evidence="2" id="KW-0472">Membrane</keyword>
<protein>
    <submittedName>
        <fullName evidence="3">Uncharacterized protein</fullName>
    </submittedName>
</protein>
<keyword evidence="4" id="KW-1185">Reference proteome</keyword>
<gene>
    <name evidence="3" type="ORF">Q0812_07250</name>
</gene>
<keyword evidence="2" id="KW-1133">Transmembrane helix</keyword>
<feature type="transmembrane region" description="Helical" evidence="2">
    <location>
        <begin position="20"/>
        <end position="37"/>
    </location>
</feature>
<name>A0ABT8SNP0_9CAUL</name>
<reference evidence="3" key="1">
    <citation type="submission" date="2023-07" db="EMBL/GenBank/DDBJ databases">
        <title>Brevundimonas soil sp. nov., isolated from the soil of chemical plant.</title>
        <authorList>
            <person name="Wu N."/>
        </authorList>
    </citation>
    <scope>NUCLEOTIDE SEQUENCE</scope>
    <source>
        <strain evidence="3">XZ-24</strain>
    </source>
</reference>
<accession>A0ABT8SNP0</accession>
<dbReference type="RefSeq" id="WP_302109645.1">
    <property type="nucleotide sequence ID" value="NZ_JAUKTR010000002.1"/>
</dbReference>
<dbReference type="EMBL" id="JAUKTR010000002">
    <property type="protein sequence ID" value="MDO1559223.1"/>
    <property type="molecule type" value="Genomic_DNA"/>
</dbReference>
<evidence type="ECO:0000256" key="1">
    <source>
        <dbReference type="SAM" id="MobiDB-lite"/>
    </source>
</evidence>
<dbReference type="Proteomes" id="UP001169063">
    <property type="component" value="Unassembled WGS sequence"/>
</dbReference>
<proteinExistence type="predicted"/>
<evidence type="ECO:0000313" key="3">
    <source>
        <dbReference type="EMBL" id="MDO1559223.1"/>
    </source>
</evidence>
<organism evidence="3 4">
    <name type="scientific">Peiella sedimenti</name>
    <dbReference type="NCBI Taxonomy" id="3061083"/>
    <lineage>
        <taxon>Bacteria</taxon>
        <taxon>Pseudomonadati</taxon>
        <taxon>Pseudomonadota</taxon>
        <taxon>Alphaproteobacteria</taxon>
        <taxon>Caulobacterales</taxon>
        <taxon>Caulobacteraceae</taxon>
        <taxon>Peiella</taxon>
    </lineage>
</organism>
<feature type="compositionally biased region" description="Basic and acidic residues" evidence="1">
    <location>
        <begin position="168"/>
        <end position="178"/>
    </location>
</feature>
<evidence type="ECO:0000313" key="4">
    <source>
        <dbReference type="Proteomes" id="UP001169063"/>
    </source>
</evidence>
<feature type="compositionally biased region" description="Basic and acidic residues" evidence="1">
    <location>
        <begin position="122"/>
        <end position="135"/>
    </location>
</feature>
<keyword evidence="2" id="KW-0812">Transmembrane</keyword>
<evidence type="ECO:0000256" key="2">
    <source>
        <dbReference type="SAM" id="Phobius"/>
    </source>
</evidence>
<feature type="compositionally biased region" description="Low complexity" evidence="1">
    <location>
        <begin position="142"/>
        <end position="152"/>
    </location>
</feature>
<sequence>MPLTEFPIEDPAPVFDPTLFLAFVAAAVLLAALMFWLGMKQGEGAARGDGRCQEIADAIKKKCTAARQADRHQLIGAATELHRELRDRLGEVLDLSDKIAPLNAELEEALGFGGHGHGHGHGHGEHGAPHGEAHGHGGAGAAQGHSHSAASHVINVTVNGGSSGGDYGGHDDHDEPRHGLDLDRVRLAVDHLADFWNSGEGLRRLKAARRQLG</sequence>
<feature type="region of interest" description="Disordered" evidence="1">
    <location>
        <begin position="113"/>
        <end position="178"/>
    </location>
</feature>
<comment type="caution">
    <text evidence="3">The sequence shown here is derived from an EMBL/GenBank/DDBJ whole genome shotgun (WGS) entry which is preliminary data.</text>
</comment>